<organism evidence="2 3">
    <name type="scientific">Vibrio aerogenes CECT 7868</name>
    <dbReference type="NCBI Taxonomy" id="1216006"/>
    <lineage>
        <taxon>Bacteria</taxon>
        <taxon>Pseudomonadati</taxon>
        <taxon>Pseudomonadota</taxon>
        <taxon>Gammaproteobacteria</taxon>
        <taxon>Vibrionales</taxon>
        <taxon>Vibrionaceae</taxon>
        <taxon>Vibrio</taxon>
    </lineage>
</organism>
<evidence type="ECO:0000313" key="2">
    <source>
        <dbReference type="EMBL" id="SHH96204.1"/>
    </source>
</evidence>
<gene>
    <name evidence="2" type="ORF">VA7868_01044</name>
</gene>
<dbReference type="Proteomes" id="UP000184608">
    <property type="component" value="Unassembled WGS sequence"/>
</dbReference>
<evidence type="ECO:0000313" key="3">
    <source>
        <dbReference type="Proteomes" id="UP000184608"/>
    </source>
</evidence>
<sequence>MKYLRYMRLTGLCLLLVSATVSAIPDEQLIEQYNQIATSHSGDIRVVIHKLNDQIERDGADALSLIYLGSAQTLEARDAWLPWNKMKYAERGISTIAKGLGLLPGEAAETAQYPLRQGMPVPVLAKAIAAATYTSLPDMFNQFDRGYDLYLQLLHDHAFQALPLQQSGWVYRKAIEASIRNHDKPQAMAWVAQMQSAQPEAPIVHEVRMLVDKASWK</sequence>
<dbReference type="AlphaFoldDB" id="A0A1M5X9K2"/>
<evidence type="ECO:0000256" key="1">
    <source>
        <dbReference type="SAM" id="SignalP"/>
    </source>
</evidence>
<feature type="chain" id="PRO_5009914897" description="Sel1 repeat family protein" evidence="1">
    <location>
        <begin position="24"/>
        <end position="217"/>
    </location>
</feature>
<reference evidence="2 3" key="1">
    <citation type="submission" date="2016-11" db="EMBL/GenBank/DDBJ databases">
        <authorList>
            <person name="Jaros S."/>
            <person name="Januszkiewicz K."/>
            <person name="Wedrychowicz H."/>
        </authorList>
    </citation>
    <scope>NUCLEOTIDE SEQUENCE [LARGE SCALE GENOMIC DNA]</scope>
    <source>
        <strain evidence="2 3">CECT 7868</strain>
    </source>
</reference>
<name>A0A1M5X9K2_9VIBR</name>
<protein>
    <recommendedName>
        <fullName evidence="4">Sel1 repeat family protein</fullName>
    </recommendedName>
</protein>
<dbReference type="EMBL" id="FQXZ01000009">
    <property type="protein sequence ID" value="SHH96204.1"/>
    <property type="molecule type" value="Genomic_DNA"/>
</dbReference>
<proteinExistence type="predicted"/>
<dbReference type="RefSeq" id="WP_073602805.1">
    <property type="nucleotide sequence ID" value="NZ_FQXZ01000009.1"/>
</dbReference>
<evidence type="ECO:0008006" key="4">
    <source>
        <dbReference type="Google" id="ProtNLM"/>
    </source>
</evidence>
<keyword evidence="1" id="KW-0732">Signal</keyword>
<feature type="signal peptide" evidence="1">
    <location>
        <begin position="1"/>
        <end position="23"/>
    </location>
</feature>
<dbReference type="STRING" id="1216006.VA7868_01044"/>
<keyword evidence="3" id="KW-1185">Reference proteome</keyword>
<accession>A0A1M5X9K2</accession>